<sequence length="90" mass="10201">MSSLHIARLLILISIMSTVAVSYSVLPSGDQASGIRFWPPVYERSEFSDDIAPNDFDDSRMKREDLEQQLSKRTNLKRLVILSARGFGKK</sequence>
<dbReference type="CTD" id="9819302"/>
<keyword evidence="1" id="KW-0812">Transmembrane</keyword>
<comment type="caution">
    <text evidence="2">The sequence shown here is derived from an EMBL/GenBank/DDBJ whole genome shotgun (WGS) entry which is preliminary data.</text>
</comment>
<dbReference type="EMBL" id="WUAV01000005">
    <property type="protein sequence ID" value="KAF1750858.1"/>
    <property type="molecule type" value="Genomic_DNA"/>
</dbReference>
<feature type="transmembrane region" description="Helical" evidence="1">
    <location>
        <begin position="6"/>
        <end position="26"/>
    </location>
</feature>
<dbReference type="GeneID" id="9819302"/>
<dbReference type="KEGG" id="crq:GCK72_017409"/>
<proteinExistence type="predicted"/>
<evidence type="ECO:0000313" key="2">
    <source>
        <dbReference type="EMBL" id="KAF1750858.1"/>
    </source>
</evidence>
<evidence type="ECO:0000256" key="1">
    <source>
        <dbReference type="SAM" id="Phobius"/>
    </source>
</evidence>
<protein>
    <submittedName>
        <fullName evidence="2">Uncharacterized protein</fullName>
    </submittedName>
</protein>
<name>A0A6A5G714_CAERE</name>
<dbReference type="RefSeq" id="XP_003102418.2">
    <property type="nucleotide sequence ID" value="XM_003102370.2"/>
</dbReference>
<accession>A0A6A5G714</accession>
<organism evidence="2 3">
    <name type="scientific">Caenorhabditis remanei</name>
    <name type="common">Caenorhabditis vulgaris</name>
    <dbReference type="NCBI Taxonomy" id="31234"/>
    <lineage>
        <taxon>Eukaryota</taxon>
        <taxon>Metazoa</taxon>
        <taxon>Ecdysozoa</taxon>
        <taxon>Nematoda</taxon>
        <taxon>Chromadorea</taxon>
        <taxon>Rhabditida</taxon>
        <taxon>Rhabditina</taxon>
        <taxon>Rhabditomorpha</taxon>
        <taxon>Rhabditoidea</taxon>
        <taxon>Rhabditidae</taxon>
        <taxon>Peloderinae</taxon>
        <taxon>Caenorhabditis</taxon>
    </lineage>
</organism>
<reference evidence="2 3" key="1">
    <citation type="submission" date="2019-12" db="EMBL/GenBank/DDBJ databases">
        <title>Chromosome-level assembly of the Caenorhabditis remanei genome.</title>
        <authorList>
            <person name="Teterina A.A."/>
            <person name="Willis J.H."/>
            <person name="Phillips P.C."/>
        </authorList>
    </citation>
    <scope>NUCLEOTIDE SEQUENCE [LARGE SCALE GENOMIC DNA]</scope>
    <source>
        <strain evidence="2 3">PX506</strain>
        <tissue evidence="2">Whole organism</tissue>
    </source>
</reference>
<keyword evidence="1" id="KW-0472">Membrane</keyword>
<evidence type="ECO:0000313" key="3">
    <source>
        <dbReference type="Proteomes" id="UP000483820"/>
    </source>
</evidence>
<gene>
    <name evidence="2" type="ORF">GCK72_017409</name>
</gene>
<dbReference type="Proteomes" id="UP000483820">
    <property type="component" value="Chromosome V"/>
</dbReference>
<dbReference type="AlphaFoldDB" id="A0A6A5G714"/>
<keyword evidence="1" id="KW-1133">Transmembrane helix</keyword>